<proteinExistence type="predicted"/>
<reference evidence="1" key="2">
    <citation type="journal article" date="2015" name="Data Brief">
        <title>Shoot transcriptome of the giant reed, Arundo donax.</title>
        <authorList>
            <person name="Barrero R.A."/>
            <person name="Guerrero F.D."/>
            <person name="Moolhuijzen P."/>
            <person name="Goolsby J.A."/>
            <person name="Tidwell J."/>
            <person name="Bellgard S.E."/>
            <person name="Bellgard M.I."/>
        </authorList>
    </citation>
    <scope>NUCLEOTIDE SEQUENCE</scope>
    <source>
        <tissue evidence="1">Shoot tissue taken approximately 20 cm above the soil surface</tissue>
    </source>
</reference>
<reference evidence="1" key="1">
    <citation type="submission" date="2014-09" db="EMBL/GenBank/DDBJ databases">
        <authorList>
            <person name="Magalhaes I.L.F."/>
            <person name="Oliveira U."/>
            <person name="Santos F.R."/>
            <person name="Vidigal T.H.D.A."/>
            <person name="Brescovit A.D."/>
            <person name="Santos A.J."/>
        </authorList>
    </citation>
    <scope>NUCLEOTIDE SEQUENCE</scope>
    <source>
        <tissue evidence="1">Shoot tissue taken approximately 20 cm above the soil surface</tissue>
    </source>
</reference>
<accession>A0A0A9GSK8</accession>
<organism evidence="1">
    <name type="scientific">Arundo donax</name>
    <name type="common">Giant reed</name>
    <name type="synonym">Donax arundinaceus</name>
    <dbReference type="NCBI Taxonomy" id="35708"/>
    <lineage>
        <taxon>Eukaryota</taxon>
        <taxon>Viridiplantae</taxon>
        <taxon>Streptophyta</taxon>
        <taxon>Embryophyta</taxon>
        <taxon>Tracheophyta</taxon>
        <taxon>Spermatophyta</taxon>
        <taxon>Magnoliopsida</taxon>
        <taxon>Liliopsida</taxon>
        <taxon>Poales</taxon>
        <taxon>Poaceae</taxon>
        <taxon>PACMAD clade</taxon>
        <taxon>Arundinoideae</taxon>
        <taxon>Arundineae</taxon>
        <taxon>Arundo</taxon>
    </lineage>
</organism>
<dbReference type="EMBL" id="GBRH01172360">
    <property type="protein sequence ID" value="JAE25536.1"/>
    <property type="molecule type" value="Transcribed_RNA"/>
</dbReference>
<protein>
    <submittedName>
        <fullName evidence="1">Uncharacterized protein</fullName>
    </submittedName>
</protein>
<name>A0A0A9GSK8_ARUDO</name>
<sequence>MRCRSICTERQLTSTFDTSIFSTCLMIEFGQ</sequence>
<evidence type="ECO:0000313" key="1">
    <source>
        <dbReference type="EMBL" id="JAE25536.1"/>
    </source>
</evidence>
<dbReference type="AlphaFoldDB" id="A0A0A9GSK8"/>